<accession>A0ABW5BAZ5</accession>
<keyword evidence="4" id="KW-1185">Reference proteome</keyword>
<organism evidence="3 4">
    <name type="scientific">Shivajiella indica</name>
    <dbReference type="NCBI Taxonomy" id="872115"/>
    <lineage>
        <taxon>Bacteria</taxon>
        <taxon>Pseudomonadati</taxon>
        <taxon>Bacteroidota</taxon>
        <taxon>Cytophagia</taxon>
        <taxon>Cytophagales</taxon>
        <taxon>Cyclobacteriaceae</taxon>
        <taxon>Shivajiella</taxon>
    </lineage>
</organism>
<comment type="similarity">
    <text evidence="1">Belongs to the polysaccharide synthase family.</text>
</comment>
<feature type="domain" description="Polysaccharide biosynthesis protein CapD-like" evidence="2">
    <location>
        <begin position="72"/>
        <end position="231"/>
    </location>
</feature>
<dbReference type="Pfam" id="PF02719">
    <property type="entry name" value="Polysacc_synt_2"/>
    <property type="match status" value="1"/>
</dbReference>
<dbReference type="InterPro" id="IPR051203">
    <property type="entry name" value="Polysaccharide_Synthase-Rel"/>
</dbReference>
<dbReference type="Proteomes" id="UP001597414">
    <property type="component" value="Unassembled WGS sequence"/>
</dbReference>
<comment type="caution">
    <text evidence="3">The sequence shown here is derived from an EMBL/GenBank/DDBJ whole genome shotgun (WGS) entry which is preliminary data.</text>
</comment>
<dbReference type="PANTHER" id="PTHR43318">
    <property type="entry name" value="UDP-N-ACETYLGLUCOSAMINE 4,6-DEHYDRATASE"/>
    <property type="match status" value="1"/>
</dbReference>
<gene>
    <name evidence="3" type="ORF">ACFSKV_17090</name>
</gene>
<dbReference type="PANTHER" id="PTHR43318:SF1">
    <property type="entry name" value="POLYSACCHARIDE BIOSYNTHESIS PROTEIN EPSC-RELATED"/>
    <property type="match status" value="1"/>
</dbReference>
<dbReference type="SUPFAM" id="SSF51735">
    <property type="entry name" value="NAD(P)-binding Rossmann-fold domains"/>
    <property type="match status" value="1"/>
</dbReference>
<evidence type="ECO:0000313" key="4">
    <source>
        <dbReference type="Proteomes" id="UP001597414"/>
    </source>
</evidence>
<name>A0ABW5BAZ5_9BACT</name>
<evidence type="ECO:0000259" key="2">
    <source>
        <dbReference type="Pfam" id="PF02719"/>
    </source>
</evidence>
<evidence type="ECO:0000313" key="3">
    <source>
        <dbReference type="EMBL" id="MFD2203297.1"/>
    </source>
</evidence>
<dbReference type="InterPro" id="IPR036291">
    <property type="entry name" value="NAD(P)-bd_dom_sf"/>
</dbReference>
<dbReference type="EMBL" id="JBHUIV010000025">
    <property type="protein sequence ID" value="MFD2203297.1"/>
    <property type="molecule type" value="Genomic_DNA"/>
</dbReference>
<evidence type="ECO:0000256" key="1">
    <source>
        <dbReference type="ARBA" id="ARBA00007430"/>
    </source>
</evidence>
<proteinExistence type="inferred from homology"/>
<dbReference type="InterPro" id="IPR003869">
    <property type="entry name" value="Polysac_CapD-like"/>
</dbReference>
<dbReference type="Gene3D" id="3.40.50.720">
    <property type="entry name" value="NAD(P)-binding Rossmann-like Domain"/>
    <property type="match status" value="1"/>
</dbReference>
<sequence length="472" mass="54043">MVDSIFQKIWSNSPYVKEENAYKQLVDLTQDLIKLYDQQGRLSENPFEPSRKRTLSLPLEEIKGELENKICLVTGGLGYVGRTLIGDLLKFNVSKIFIVDIKSPSQQIQALFGEKVQYIQCDIRDEKFIADCIKNCQPEIVFHTAAIRDPGYAENHIIETVQTNAIGTWNLVNACENTPSVKKLVFSSTGKASRYLTDEIYASTKKICENIFDTFSQIGRINYGMVRFTHIYDNSLMDLELSNTAETGDYVRIHSPGKFVTAQNLSEASYLMLNALVYMEPKQCNFLLVRYLEWPVESLEVALYYIKKSGRKIPIVFSGNPKGYKEKFFRGQLDWNKPSELNLLINVYENQKRKINKAGDIIISSIIPGKKDTLFELIKDLKNNEDPNKLKEILYTGSKKLLEESLKIVNPKDTVNILKWGISPKFLEAEKTTIDDYGHVVPILVNSLKDSEYIKEIQSLLPQQKEFVEIKK</sequence>
<dbReference type="RefSeq" id="WP_380805498.1">
    <property type="nucleotide sequence ID" value="NZ_JBHUIV010000025.1"/>
</dbReference>
<reference evidence="4" key="1">
    <citation type="journal article" date="2019" name="Int. J. Syst. Evol. Microbiol.">
        <title>The Global Catalogue of Microorganisms (GCM) 10K type strain sequencing project: providing services to taxonomists for standard genome sequencing and annotation.</title>
        <authorList>
            <consortium name="The Broad Institute Genomics Platform"/>
            <consortium name="The Broad Institute Genome Sequencing Center for Infectious Disease"/>
            <person name="Wu L."/>
            <person name="Ma J."/>
        </authorList>
    </citation>
    <scope>NUCLEOTIDE SEQUENCE [LARGE SCALE GENOMIC DNA]</scope>
    <source>
        <strain evidence="4">KCTC 19812</strain>
    </source>
</reference>
<protein>
    <submittedName>
        <fullName evidence="3">Polysaccharide biosynthesis protein</fullName>
    </submittedName>
</protein>